<dbReference type="Proteomes" id="UP001497512">
    <property type="component" value="Chromosome 8"/>
</dbReference>
<protein>
    <submittedName>
        <fullName evidence="1">Uncharacterized protein</fullName>
    </submittedName>
</protein>
<dbReference type="EMBL" id="OZ019900">
    <property type="protein sequence ID" value="CAK9233342.1"/>
    <property type="molecule type" value="Genomic_DNA"/>
</dbReference>
<organism evidence="1 2">
    <name type="scientific">Sphagnum troendelagicum</name>
    <dbReference type="NCBI Taxonomy" id="128251"/>
    <lineage>
        <taxon>Eukaryota</taxon>
        <taxon>Viridiplantae</taxon>
        <taxon>Streptophyta</taxon>
        <taxon>Embryophyta</taxon>
        <taxon>Bryophyta</taxon>
        <taxon>Sphagnophytina</taxon>
        <taxon>Sphagnopsida</taxon>
        <taxon>Sphagnales</taxon>
        <taxon>Sphagnaceae</taxon>
        <taxon>Sphagnum</taxon>
    </lineage>
</organism>
<accession>A0ABP0UYV1</accession>
<name>A0ABP0UYV1_9BRYO</name>
<keyword evidence="2" id="KW-1185">Reference proteome</keyword>
<proteinExistence type="predicted"/>
<reference evidence="1" key="1">
    <citation type="submission" date="2024-02" db="EMBL/GenBank/DDBJ databases">
        <authorList>
            <consortium name="ELIXIR-Norway"/>
            <consortium name="Elixir Norway"/>
        </authorList>
    </citation>
    <scope>NUCLEOTIDE SEQUENCE</scope>
</reference>
<sequence>MGHKTKLATDGLLALGKAAGTTFPAQLATRGTIHGDVIGMCMTAVNEVKANGAGYVFLGSEMIPNFKPFTWAAMIPRPAKDG</sequence>
<gene>
    <name evidence="1" type="ORF">CSSPTR1EN2_LOCUS21438</name>
</gene>
<evidence type="ECO:0000313" key="2">
    <source>
        <dbReference type="Proteomes" id="UP001497512"/>
    </source>
</evidence>
<evidence type="ECO:0000313" key="1">
    <source>
        <dbReference type="EMBL" id="CAK9233342.1"/>
    </source>
</evidence>